<dbReference type="Proteomes" id="UP000709295">
    <property type="component" value="Unassembled WGS sequence"/>
</dbReference>
<evidence type="ECO:0000313" key="1">
    <source>
        <dbReference type="EMBL" id="KAG6952924.1"/>
    </source>
</evidence>
<comment type="caution">
    <text evidence="1">The sequence shown here is derived from an EMBL/GenBank/DDBJ whole genome shotgun (WGS) entry which is preliminary data.</text>
</comment>
<dbReference type="AlphaFoldDB" id="A0A8J5IXT4"/>
<protein>
    <submittedName>
        <fullName evidence="1">Uncharacterized protein</fullName>
    </submittedName>
</protein>
<evidence type="ECO:0000313" key="2">
    <source>
        <dbReference type="Proteomes" id="UP000709295"/>
    </source>
</evidence>
<dbReference type="EMBL" id="JAENGY010001067">
    <property type="protein sequence ID" value="KAG6952924.1"/>
    <property type="molecule type" value="Genomic_DNA"/>
</dbReference>
<gene>
    <name evidence="1" type="ORF">JG688_00013050</name>
</gene>
<reference evidence="1" key="1">
    <citation type="submission" date="2021-01" db="EMBL/GenBank/DDBJ databases">
        <title>Phytophthora aleatoria, a newly-described species from Pinus radiata is distinct from Phytophthora cactorum isolates based on comparative genomics.</title>
        <authorList>
            <person name="Mcdougal R."/>
            <person name="Panda P."/>
            <person name="Williams N."/>
            <person name="Studholme D.J."/>
        </authorList>
    </citation>
    <scope>NUCLEOTIDE SEQUENCE</scope>
    <source>
        <strain evidence="1">NZFS 4037</strain>
    </source>
</reference>
<accession>A0A8J5IXT4</accession>
<name>A0A8J5IXT4_9STRA</name>
<proteinExistence type="predicted"/>
<keyword evidence="2" id="KW-1185">Reference proteome</keyword>
<sequence>MFTSSKTKELQGLLKVEDNLGNYFKKLGLSTMPIGKNDYIEDPDGAMFTALTNVFGEKNVATMILLGKHSWGSSTAAKKLEKAQFNKWYAKDNHLSNSREGAEREINRHPYEFSGEIYLGSLHEVYPGQSDDVLNGRVGANETAIRYMYFYSLVLIFLRTSTSRIVYFKLCLHPFVSHSDYLRHCLNGFSNSSTLRFFTFPTRYSLPLPQGEFCVSPKPLALGGEVLRLVSFLRWGDQSMYYCKIDHKIFFQAA</sequence>
<organism evidence="1 2">
    <name type="scientific">Phytophthora aleatoria</name>
    <dbReference type="NCBI Taxonomy" id="2496075"/>
    <lineage>
        <taxon>Eukaryota</taxon>
        <taxon>Sar</taxon>
        <taxon>Stramenopiles</taxon>
        <taxon>Oomycota</taxon>
        <taxon>Peronosporomycetes</taxon>
        <taxon>Peronosporales</taxon>
        <taxon>Peronosporaceae</taxon>
        <taxon>Phytophthora</taxon>
    </lineage>
</organism>